<feature type="region of interest" description="Disordered" evidence="6">
    <location>
        <begin position="535"/>
        <end position="563"/>
    </location>
</feature>
<evidence type="ECO:0000313" key="9">
    <source>
        <dbReference type="Proteomes" id="UP000002489"/>
    </source>
</evidence>
<evidence type="ECO:0000256" key="6">
    <source>
        <dbReference type="SAM" id="MobiDB-lite"/>
    </source>
</evidence>
<dbReference type="AlphaFoldDB" id="A0A0D2YDS7"/>
<evidence type="ECO:0000256" key="2">
    <source>
        <dbReference type="ARBA" id="ARBA00022723"/>
    </source>
</evidence>
<sequence>MSETAIKGSLAGSPSSSPPLPAFPRLGSRSKAIAKQYDAALTLASTADSSVDDLYKIIWGQRRFVIASLLDKRKSRGRRSWIGNHGWFLAELRKDNTSSGDIWCCRLCDDKGAPRFFNAQSTSSASAHLFKFVVLAISRLSLTAFRAHRITETFETGSSGDPSVLDLQRNGSKKRPASSSLLLPRAKMARIRELSVGYIIDSNLPFTTFESTYLQELFRQLDSDLYAQVPWGRTATKKDLEDILVSKTAAVKEELENAVTQIHLSFDLWTSPNRLAFISIFGHFIDRRHSYQSRLLAFKRQIGSHAGENIAYTIRNVVRDWGIDCKLGVSICDNAASNDVCLRNLYTTLDASITQADTEARRMRCFGHILNLVAQAFLYGDDAASFELQSEAYDMLERVEEDLEHWRAKGPVGKLHNIIKFIRASPQRTEAFKAHAREQEEVDTYKLAEELTAELEVIQNNATRWNSTYMMIERALVKQSELNSFIQELGLEADASKRVPTADILTSEDWKVLYEDETADPAAEEWYTTQGEEAGPAMGVTSTLSRPPTVGQIRERPSRQSRLPSRLQGYEITPLRRRRETTLPARPPASSQFNEDALPVHSREDYLQDDARSVSNIASMEGQERASIKASINNAWIKLNEYYTLLGRSPLFAASVVLNPDLGLRWLETNWTSPEQLQWLRDAKDGIKVYFERWYSKNDDNASESVFITPSLTPRPEQSRFEQWIKSRQPKLSARGSELERYYRLEPEQVDDPIRWWIDHSNAFPRLNRFALDILAIPAMSTDCERAFSLAKLTVSSQRHSLLGSSIESIQLLKNWVRGGCITLRGLCSSNKAD</sequence>
<dbReference type="GO" id="GO:0046983">
    <property type="term" value="F:protein dimerization activity"/>
    <property type="evidence" value="ECO:0007669"/>
    <property type="project" value="InterPro"/>
</dbReference>
<evidence type="ECO:0000256" key="4">
    <source>
        <dbReference type="ARBA" id="ARBA00022833"/>
    </source>
</evidence>
<dbReference type="InterPro" id="IPR012337">
    <property type="entry name" value="RNaseH-like_sf"/>
</dbReference>
<dbReference type="GO" id="GO:0005634">
    <property type="term" value="C:nucleus"/>
    <property type="evidence" value="ECO:0007669"/>
    <property type="project" value="UniProtKB-SubCell"/>
</dbReference>
<dbReference type="InterPro" id="IPR008906">
    <property type="entry name" value="HATC_C_dom"/>
</dbReference>
<proteinExistence type="predicted"/>
<keyword evidence="3" id="KW-0863">Zinc-finger</keyword>
<feature type="region of interest" description="Disordered" evidence="6">
    <location>
        <begin position="156"/>
        <end position="178"/>
    </location>
</feature>
<organism evidence="8 9">
    <name type="scientific">Fusarium oxysporum (strain Fo5176)</name>
    <name type="common">Fusarium vascular wilt</name>
    <dbReference type="NCBI Taxonomy" id="660025"/>
    <lineage>
        <taxon>Eukaryota</taxon>
        <taxon>Fungi</taxon>
        <taxon>Dikarya</taxon>
        <taxon>Ascomycota</taxon>
        <taxon>Pezizomycotina</taxon>
        <taxon>Sordariomycetes</taxon>
        <taxon>Hypocreomycetidae</taxon>
        <taxon>Hypocreales</taxon>
        <taxon>Nectriaceae</taxon>
        <taxon>Fusarium</taxon>
        <taxon>Fusarium oxysporum species complex</taxon>
    </lineage>
</organism>
<evidence type="ECO:0000259" key="7">
    <source>
        <dbReference type="Pfam" id="PF05699"/>
    </source>
</evidence>
<protein>
    <recommendedName>
        <fullName evidence="7">HAT C-terminal dimerisation domain-containing protein</fullName>
    </recommendedName>
</protein>
<keyword evidence="4" id="KW-0862">Zinc</keyword>
<accession>A0A0D2YDS7</accession>
<dbReference type="EnsemblFungi" id="FOXG_15019T0">
    <property type="protein sequence ID" value="FOXG_15019P0"/>
    <property type="gene ID" value="FOXG_15019"/>
</dbReference>
<reference evidence="8" key="2">
    <citation type="submission" date="2025-05" db="UniProtKB">
        <authorList>
            <consortium name="EnsemblFungi"/>
        </authorList>
    </citation>
    <scope>IDENTIFICATION</scope>
    <source>
        <strain evidence="8">4287 / CBS 123668 / FGSC 9935 / NRRL 34936</strain>
    </source>
</reference>
<dbReference type="PANTHER" id="PTHR46481:SF10">
    <property type="entry name" value="ZINC FINGER BED DOMAIN-CONTAINING PROTEIN 39"/>
    <property type="match status" value="1"/>
</dbReference>
<dbReference type="Pfam" id="PF05699">
    <property type="entry name" value="Dimer_Tnp_hAT"/>
    <property type="match status" value="1"/>
</dbReference>
<dbReference type="PANTHER" id="PTHR46481">
    <property type="entry name" value="ZINC FINGER BED DOMAIN-CONTAINING PROTEIN 4"/>
    <property type="match status" value="1"/>
</dbReference>
<dbReference type="SUPFAM" id="SSF53098">
    <property type="entry name" value="Ribonuclease H-like"/>
    <property type="match status" value="2"/>
</dbReference>
<comment type="subcellular location">
    <subcellularLocation>
        <location evidence="1">Nucleus</location>
    </subcellularLocation>
</comment>
<name>A0A0D2YDS7_FUSOF</name>
<evidence type="ECO:0000313" key="8">
    <source>
        <dbReference type="EnsemblFungi" id="FOXG_14461P0"/>
    </source>
</evidence>
<keyword evidence="2" id="KW-0479">Metal-binding</keyword>
<evidence type="ECO:0000256" key="1">
    <source>
        <dbReference type="ARBA" id="ARBA00004123"/>
    </source>
</evidence>
<evidence type="ECO:0000256" key="3">
    <source>
        <dbReference type="ARBA" id="ARBA00022771"/>
    </source>
</evidence>
<dbReference type="EnsemblFungi" id="FOXG_14461T0">
    <property type="protein sequence ID" value="FOXG_14461P0"/>
    <property type="gene ID" value="FOXG_14461"/>
</dbReference>
<keyword evidence="5" id="KW-0539">Nucleus</keyword>
<reference evidence="9" key="1">
    <citation type="journal article" date="2012" name="Mol. Plant Microbe Interact.">
        <title>A highly conserved effector in Fusarium oxysporum is required for full virulence on Arabidopsis.</title>
        <authorList>
            <person name="Thatcher L.F."/>
            <person name="Gardiner D.M."/>
            <person name="Kazan K."/>
            <person name="Manners J."/>
        </authorList>
    </citation>
    <scope>NUCLEOTIDE SEQUENCE [LARGE SCALE GENOMIC DNA]</scope>
    <source>
        <strain evidence="9">Fo5176</strain>
    </source>
</reference>
<feature type="region of interest" description="Disordered" evidence="6">
    <location>
        <begin position="1"/>
        <end position="21"/>
    </location>
</feature>
<dbReference type="GO" id="GO:0008270">
    <property type="term" value="F:zinc ion binding"/>
    <property type="evidence" value="ECO:0007669"/>
    <property type="project" value="UniProtKB-KW"/>
</dbReference>
<dbReference type="Proteomes" id="UP000002489">
    <property type="component" value="Unassembled WGS sequence"/>
</dbReference>
<dbReference type="InterPro" id="IPR052035">
    <property type="entry name" value="ZnF_BED_domain_contain"/>
</dbReference>
<feature type="domain" description="HAT C-terminal dimerisation" evidence="7">
    <location>
        <begin position="739"/>
        <end position="817"/>
    </location>
</feature>
<evidence type="ECO:0000256" key="5">
    <source>
        <dbReference type="ARBA" id="ARBA00023242"/>
    </source>
</evidence>